<name>A0A0G3GAF6_9GAMM</name>
<evidence type="ECO:0000313" key="2">
    <source>
        <dbReference type="Proteomes" id="UP000064201"/>
    </source>
</evidence>
<keyword evidence="2" id="KW-1185">Reference proteome</keyword>
<sequence length="117" mass="13473">MQTHQLHCFAEDIPVDKSEFQVDGHYAVTLKDENGKLRPANIYVHDMQDNYMIARRTSGGDVGLLFKMDYDDVIKLVRTHKVLDRKKFMVPAAMLKPKLWETRDSMRTYSSAPGLGK</sequence>
<accession>A0A0G3GAF6</accession>
<evidence type="ECO:0000313" key="1">
    <source>
        <dbReference type="EMBL" id="AKJ95791.1"/>
    </source>
</evidence>
<dbReference type="AlphaFoldDB" id="A0A0G3GAF6"/>
<proteinExistence type="predicted"/>
<dbReference type="STRING" id="106634.TVD_10665"/>
<dbReference type="OrthoDB" id="5784517at2"/>
<dbReference type="EMBL" id="CP011367">
    <property type="protein sequence ID" value="AKJ95791.1"/>
    <property type="molecule type" value="Genomic_DNA"/>
</dbReference>
<dbReference type="RefSeq" id="WP_018144011.1">
    <property type="nucleotide sequence ID" value="NZ_CP011367.1"/>
</dbReference>
<reference evidence="1 2" key="1">
    <citation type="submission" date="2015-04" db="EMBL/GenBank/DDBJ databases">
        <title>Complete Sequence for the Genome of the Thioalkalivibrio versutus D301.</title>
        <authorList>
            <person name="Mu T."/>
            <person name="Zhou J."/>
            <person name="Xu X."/>
        </authorList>
    </citation>
    <scope>NUCLEOTIDE SEQUENCE [LARGE SCALE GENOMIC DNA]</scope>
    <source>
        <strain evidence="1 2">D301</strain>
    </source>
</reference>
<dbReference type="KEGG" id="tvr:TVD_10665"/>
<protein>
    <submittedName>
        <fullName evidence="1">Uncharacterized protein</fullName>
    </submittedName>
</protein>
<dbReference type="PATRIC" id="fig|106634.4.peg.2178"/>
<organism evidence="1 2">
    <name type="scientific">Thioalkalivibrio versutus</name>
    <dbReference type="NCBI Taxonomy" id="106634"/>
    <lineage>
        <taxon>Bacteria</taxon>
        <taxon>Pseudomonadati</taxon>
        <taxon>Pseudomonadota</taxon>
        <taxon>Gammaproteobacteria</taxon>
        <taxon>Chromatiales</taxon>
        <taxon>Ectothiorhodospiraceae</taxon>
        <taxon>Thioalkalivibrio</taxon>
    </lineage>
</organism>
<gene>
    <name evidence="1" type="ORF">TVD_10665</name>
</gene>
<dbReference type="Proteomes" id="UP000064201">
    <property type="component" value="Chromosome"/>
</dbReference>